<reference evidence="1 2" key="2">
    <citation type="journal article" date="2022" name="Mol. Ecol. Resour.">
        <title>The genomes of chicory, endive, great burdock and yacon provide insights into Asteraceae paleo-polyploidization history and plant inulin production.</title>
        <authorList>
            <person name="Fan W."/>
            <person name="Wang S."/>
            <person name="Wang H."/>
            <person name="Wang A."/>
            <person name="Jiang F."/>
            <person name="Liu H."/>
            <person name="Zhao H."/>
            <person name="Xu D."/>
            <person name="Zhang Y."/>
        </authorList>
    </citation>
    <scope>NUCLEOTIDE SEQUENCE [LARGE SCALE GENOMIC DNA]</scope>
    <source>
        <strain evidence="2">cv. Yunnan</strain>
        <tissue evidence="1">Leaves</tissue>
    </source>
</reference>
<sequence length="207" mass="23818">MCTKTSQNFSYSLFNAGCHCNLQESDEVEVTQHHLVVAHGNRSYQPLHSFNPPTGTPEERSQIENVQEEFTRNKLNVKHSSDLLMRFQFARRNRSEIEKSQANHDDEVVVKTLKKGLKLYSTLQGEEGSWPADYGGPLFLLSGLIVGLHVMGAKDAVLSREHKRKIRRYLYNHQNVDGRWGLHIEGHSTMFCTALKPEVAWRKNGWW</sequence>
<dbReference type="Proteomes" id="UP001056120">
    <property type="component" value="Linkage Group LG16"/>
</dbReference>
<comment type="caution">
    <text evidence="1">The sequence shown here is derived from an EMBL/GenBank/DDBJ whole genome shotgun (WGS) entry which is preliminary data.</text>
</comment>
<protein>
    <submittedName>
        <fullName evidence="1">Uncharacterized protein</fullName>
    </submittedName>
</protein>
<evidence type="ECO:0000313" key="1">
    <source>
        <dbReference type="EMBL" id="KAI3775256.1"/>
    </source>
</evidence>
<gene>
    <name evidence="1" type="ORF">L1987_49827</name>
</gene>
<reference evidence="2" key="1">
    <citation type="journal article" date="2022" name="Mol. Ecol. Resour.">
        <title>The genomes of chicory, endive, great burdock and yacon provide insights into Asteraceae palaeo-polyploidization history and plant inulin production.</title>
        <authorList>
            <person name="Fan W."/>
            <person name="Wang S."/>
            <person name="Wang H."/>
            <person name="Wang A."/>
            <person name="Jiang F."/>
            <person name="Liu H."/>
            <person name="Zhao H."/>
            <person name="Xu D."/>
            <person name="Zhang Y."/>
        </authorList>
    </citation>
    <scope>NUCLEOTIDE SEQUENCE [LARGE SCALE GENOMIC DNA]</scope>
    <source>
        <strain evidence="2">cv. Yunnan</strain>
    </source>
</reference>
<dbReference type="EMBL" id="CM042033">
    <property type="protein sequence ID" value="KAI3775256.1"/>
    <property type="molecule type" value="Genomic_DNA"/>
</dbReference>
<proteinExistence type="predicted"/>
<accession>A0ACB9FWU1</accession>
<organism evidence="1 2">
    <name type="scientific">Smallanthus sonchifolius</name>
    <dbReference type="NCBI Taxonomy" id="185202"/>
    <lineage>
        <taxon>Eukaryota</taxon>
        <taxon>Viridiplantae</taxon>
        <taxon>Streptophyta</taxon>
        <taxon>Embryophyta</taxon>
        <taxon>Tracheophyta</taxon>
        <taxon>Spermatophyta</taxon>
        <taxon>Magnoliopsida</taxon>
        <taxon>eudicotyledons</taxon>
        <taxon>Gunneridae</taxon>
        <taxon>Pentapetalae</taxon>
        <taxon>asterids</taxon>
        <taxon>campanulids</taxon>
        <taxon>Asterales</taxon>
        <taxon>Asteraceae</taxon>
        <taxon>Asteroideae</taxon>
        <taxon>Heliantheae alliance</taxon>
        <taxon>Millerieae</taxon>
        <taxon>Smallanthus</taxon>
    </lineage>
</organism>
<evidence type="ECO:0000313" key="2">
    <source>
        <dbReference type="Proteomes" id="UP001056120"/>
    </source>
</evidence>
<keyword evidence="2" id="KW-1185">Reference proteome</keyword>
<name>A0ACB9FWU1_9ASTR</name>